<dbReference type="EMBL" id="CSBK01000770">
    <property type="protein sequence ID" value="COX88951.1"/>
    <property type="molecule type" value="Genomic_DNA"/>
</dbReference>
<organism evidence="1 3">
    <name type="scientific">Mycobacterium tuberculosis</name>
    <dbReference type="NCBI Taxonomy" id="1773"/>
    <lineage>
        <taxon>Bacteria</taxon>
        <taxon>Bacillati</taxon>
        <taxon>Actinomycetota</taxon>
        <taxon>Actinomycetes</taxon>
        <taxon>Mycobacteriales</taxon>
        <taxon>Mycobacteriaceae</taxon>
        <taxon>Mycobacterium</taxon>
        <taxon>Mycobacterium tuberculosis complex</taxon>
    </lineage>
</organism>
<reference evidence="3 4" key="3">
    <citation type="submission" date="2015-03" db="EMBL/GenBank/DDBJ databases">
        <authorList>
            <consortium name="Pathogen Informatics"/>
        </authorList>
    </citation>
    <scope>NUCLEOTIDE SEQUENCE [LARGE SCALE GENOMIC DNA]</scope>
    <source>
        <strain evidence="3">K00500041</strain>
        <strain evidence="4">N09902308</strain>
    </source>
</reference>
<dbReference type="AlphaFoldDB" id="A0A0U0RZD6"/>
<dbReference type="EMBL" id="CSAE01000038">
    <property type="protein sequence ID" value="COV13465.1"/>
    <property type="molecule type" value="Genomic_DNA"/>
</dbReference>
<protein>
    <submittedName>
        <fullName evidence="1">Uncharacterized protein</fullName>
    </submittedName>
</protein>
<gene>
    <name evidence="1" type="ORF">ERS007703_00615</name>
    <name evidence="2" type="ORF">ERS007739_01847</name>
</gene>
<sequence length="49" mass="4927">MPLGGVILGGQPASCKTDTSNSLRGAAPVKLFAPVSHYVDAISDLGWAG</sequence>
<evidence type="ECO:0000313" key="1">
    <source>
        <dbReference type="EMBL" id="COV13465.1"/>
    </source>
</evidence>
<proteinExistence type="predicted"/>
<evidence type="ECO:0000313" key="4">
    <source>
        <dbReference type="Proteomes" id="UP000039021"/>
    </source>
</evidence>
<reference evidence="1" key="1">
    <citation type="submission" date="2015-03" db="EMBL/GenBank/DDBJ databases">
        <authorList>
            <person name="Murphy D."/>
        </authorList>
    </citation>
    <scope>NUCLEOTIDE SEQUENCE [LARGE SCALE GENOMIC DNA]</scope>
    <source>
        <strain evidence="1">K00500041</strain>
    </source>
</reference>
<name>A0A0U0RZD6_MYCTX</name>
<dbReference type="Proteomes" id="UP000038802">
    <property type="component" value="Unassembled WGS sequence"/>
</dbReference>
<evidence type="ECO:0000313" key="3">
    <source>
        <dbReference type="Proteomes" id="UP000038802"/>
    </source>
</evidence>
<dbReference type="Proteomes" id="UP000039021">
    <property type="component" value="Unassembled WGS sequence"/>
</dbReference>
<evidence type="ECO:0000313" key="2">
    <source>
        <dbReference type="EMBL" id="COX88951.1"/>
    </source>
</evidence>
<accession>A0A0U0RZD6</accession>
<reference evidence="2" key="2">
    <citation type="submission" date="2015-03" db="EMBL/GenBank/DDBJ databases">
        <authorList>
            <consortium name="Pathogen Informatics"/>
            <person name="Murphy D."/>
        </authorList>
    </citation>
    <scope>NUCLEOTIDE SEQUENCE</scope>
    <source>
        <strain evidence="2">N09902308</strain>
    </source>
</reference>